<reference evidence="3 4" key="1">
    <citation type="submission" date="2019-03" db="EMBL/GenBank/DDBJ databases">
        <authorList>
            <person name="Nijsse B."/>
        </authorList>
    </citation>
    <scope>NUCLEOTIDE SEQUENCE [LARGE SCALE GENOMIC DNA]</scope>
    <source>
        <strain evidence="3">Desulfoluna butyratoxydans MSL71</strain>
    </source>
</reference>
<organism evidence="3 4">
    <name type="scientific">Desulfoluna butyratoxydans</name>
    <dbReference type="NCBI Taxonomy" id="231438"/>
    <lineage>
        <taxon>Bacteria</taxon>
        <taxon>Pseudomonadati</taxon>
        <taxon>Thermodesulfobacteriota</taxon>
        <taxon>Desulfobacteria</taxon>
        <taxon>Desulfobacterales</taxon>
        <taxon>Desulfolunaceae</taxon>
        <taxon>Desulfoluna</taxon>
    </lineage>
</organism>
<feature type="domain" description="DUF218" evidence="2">
    <location>
        <begin position="80"/>
        <end position="200"/>
    </location>
</feature>
<gene>
    <name evidence="3" type="ORF">MSL71_20990</name>
</gene>
<accession>A0A4U8YLE7</accession>
<keyword evidence="1" id="KW-0472">Membrane</keyword>
<dbReference type="AlphaFoldDB" id="A0A4U8YLE7"/>
<dbReference type="EMBL" id="CAADHO010000003">
    <property type="protein sequence ID" value="VFQ44450.1"/>
    <property type="molecule type" value="Genomic_DNA"/>
</dbReference>
<proteinExistence type="predicted"/>
<keyword evidence="1" id="KW-1133">Transmembrane helix</keyword>
<name>A0A4U8YLE7_9BACT</name>
<dbReference type="RefSeq" id="WP_180139961.1">
    <property type="nucleotide sequence ID" value="NZ_CAADHO010000003.1"/>
</dbReference>
<sequence>MPSTHGFEGIGSFIVRRPKATTERFVPPWATVRLWVLGAGLFVCGACLLALSVPAVKVELRAALGGELIDVDSPLPGKVDVIYVLGGGVRSTRAHLKRAANLYHQGVSEKILYFHRDGDTVRDWSLGRDISRDAWVIRQLAARGVPVPATEAVPVMEGFWGTYSEAEAVSALVVERRRKSLLLITSPHHTKRVRQSFAYFLRGQGVSVFVGGSEDTAYLRELLMEHLKVRVYGMFLL</sequence>
<feature type="transmembrane region" description="Helical" evidence="1">
    <location>
        <begin position="32"/>
        <end position="51"/>
    </location>
</feature>
<evidence type="ECO:0000259" key="2">
    <source>
        <dbReference type="Pfam" id="PF02698"/>
    </source>
</evidence>
<evidence type="ECO:0000256" key="1">
    <source>
        <dbReference type="SAM" id="Phobius"/>
    </source>
</evidence>
<protein>
    <recommendedName>
        <fullName evidence="2">DUF218 domain-containing protein</fullName>
    </recommendedName>
</protein>
<dbReference type="InterPro" id="IPR003848">
    <property type="entry name" value="DUF218"/>
</dbReference>
<keyword evidence="1" id="KW-0812">Transmembrane</keyword>
<dbReference type="Proteomes" id="UP000507962">
    <property type="component" value="Unassembled WGS sequence"/>
</dbReference>
<dbReference type="Pfam" id="PF02698">
    <property type="entry name" value="DUF218"/>
    <property type="match status" value="1"/>
</dbReference>
<evidence type="ECO:0000313" key="3">
    <source>
        <dbReference type="EMBL" id="VFQ44450.1"/>
    </source>
</evidence>
<evidence type="ECO:0000313" key="4">
    <source>
        <dbReference type="Proteomes" id="UP000507962"/>
    </source>
</evidence>
<keyword evidence="4" id="KW-1185">Reference proteome</keyword>